<dbReference type="Pfam" id="PF08669">
    <property type="entry name" value="GCV_T_C"/>
    <property type="match status" value="1"/>
</dbReference>
<gene>
    <name evidence="7 10" type="primary">gcvT</name>
    <name evidence="10" type="ORF">NQG31_08480</name>
</gene>
<dbReference type="InterPro" id="IPR027266">
    <property type="entry name" value="TrmE/GcvT-like"/>
</dbReference>
<evidence type="ECO:0000313" key="10">
    <source>
        <dbReference type="EMBL" id="MCT4795580.1"/>
    </source>
</evidence>
<evidence type="ECO:0000256" key="6">
    <source>
        <dbReference type="ARBA" id="ARBA00047665"/>
    </source>
</evidence>
<dbReference type="InterPro" id="IPR013977">
    <property type="entry name" value="GcvT_C"/>
</dbReference>
<dbReference type="InterPro" id="IPR006222">
    <property type="entry name" value="GCVT_N"/>
</dbReference>
<evidence type="ECO:0000256" key="7">
    <source>
        <dbReference type="HAMAP-Rule" id="MF_00259"/>
    </source>
</evidence>
<evidence type="ECO:0000256" key="4">
    <source>
        <dbReference type="ARBA" id="ARBA00022679"/>
    </source>
</evidence>
<proteinExistence type="inferred from homology"/>
<dbReference type="NCBIfam" id="TIGR00528">
    <property type="entry name" value="gcvT"/>
    <property type="match status" value="1"/>
</dbReference>
<name>A0ABT2L0Z8_9BACL</name>
<dbReference type="RefSeq" id="WP_034818103.1">
    <property type="nucleotide sequence ID" value="NZ_JANIEK010000029.1"/>
</dbReference>
<keyword evidence="3 7" id="KW-0032">Aminotransferase</keyword>
<accession>A0ABT2L0Z8</accession>
<dbReference type="NCBIfam" id="NF001567">
    <property type="entry name" value="PRK00389.1"/>
    <property type="match status" value="1"/>
</dbReference>
<evidence type="ECO:0000313" key="11">
    <source>
        <dbReference type="Proteomes" id="UP001206821"/>
    </source>
</evidence>
<dbReference type="InterPro" id="IPR029043">
    <property type="entry name" value="GcvT/YgfZ_C"/>
</dbReference>
<evidence type="ECO:0000256" key="1">
    <source>
        <dbReference type="ARBA" id="ARBA00008609"/>
    </source>
</evidence>
<dbReference type="Pfam" id="PF01571">
    <property type="entry name" value="GCV_T"/>
    <property type="match status" value="1"/>
</dbReference>
<dbReference type="Proteomes" id="UP001206821">
    <property type="component" value="Unassembled WGS sequence"/>
</dbReference>
<dbReference type="InterPro" id="IPR028896">
    <property type="entry name" value="GcvT/YgfZ/DmdA"/>
</dbReference>
<comment type="caution">
    <text evidence="10">The sequence shown here is derived from an EMBL/GenBank/DDBJ whole genome shotgun (WGS) entry which is preliminary data.</text>
</comment>
<dbReference type="EMBL" id="JANIEK010000029">
    <property type="protein sequence ID" value="MCT4795580.1"/>
    <property type="molecule type" value="Genomic_DNA"/>
</dbReference>
<dbReference type="GO" id="GO:0004047">
    <property type="term" value="F:aminomethyltransferase activity"/>
    <property type="evidence" value="ECO:0007669"/>
    <property type="project" value="UniProtKB-EC"/>
</dbReference>
<comment type="similarity">
    <text evidence="1 7">Belongs to the GcvT family.</text>
</comment>
<evidence type="ECO:0000259" key="8">
    <source>
        <dbReference type="Pfam" id="PF01571"/>
    </source>
</evidence>
<dbReference type="EC" id="2.1.2.10" evidence="2 7"/>
<keyword evidence="4 7" id="KW-0808">Transferase</keyword>
<sequence length="357" mass="39838">MEKVTLKRTPLYDLIAPKAKMVEFAGFDMPIMFSTIKEEHMAVRENVGMFDVSHMGEIRIEGPDALQNVQRLVTNDVSKLQIGQAQYNLFCLPDGGVVDDLLVYRLDEDAFWLVVNASNIEKDVAHVNAYVEGDVTVTDESDAYGQIAVQGPKAEEILSKLTDLPLAEIKFFRFLTGDVAGVSTIVSRSGYTGEDGFELYARAEHIGRIWSALENEQVTPCGLGSRDTLRFEACLPLYGHELDETVTPFEANVNFAVKLDTDFIGKDALVKQKEDIPRRMIGLKLLGRGIARQGATVEFDGETIGVVTTGTMPPTVNESIAWARIDRRFVEETHFIVDVRGKKIEAERVPTPFYKRK</sequence>
<comment type="function">
    <text evidence="7">The glycine cleavage system catalyzes the degradation of glycine.</text>
</comment>
<dbReference type="InterPro" id="IPR006223">
    <property type="entry name" value="GcvT"/>
</dbReference>
<comment type="subunit">
    <text evidence="7">The glycine cleavage system is composed of four proteins: P, T, L and H.</text>
</comment>
<feature type="domain" description="Aminomethyltransferase C-terminal" evidence="9">
    <location>
        <begin position="278"/>
        <end position="355"/>
    </location>
</feature>
<reference evidence="10 11" key="1">
    <citation type="submission" date="2022-07" db="EMBL/GenBank/DDBJ databases">
        <title>Genomic and pangenome structural analysis of the polyextremophile Exiguobacterium.</title>
        <authorList>
            <person name="Shen L."/>
        </authorList>
    </citation>
    <scope>NUCLEOTIDE SEQUENCE [LARGE SCALE GENOMIC DNA]</scope>
    <source>
        <strain evidence="10 11">12_1</strain>
    </source>
</reference>
<dbReference type="SUPFAM" id="SSF103025">
    <property type="entry name" value="Folate-binding domain"/>
    <property type="match status" value="1"/>
</dbReference>
<protein>
    <recommendedName>
        <fullName evidence="2 7">Aminomethyltransferase</fullName>
        <ecNumber evidence="2 7">2.1.2.10</ecNumber>
    </recommendedName>
    <alternativeName>
        <fullName evidence="5 7">Glycine cleavage system T protein</fullName>
    </alternativeName>
</protein>
<evidence type="ECO:0000259" key="9">
    <source>
        <dbReference type="Pfam" id="PF08669"/>
    </source>
</evidence>
<evidence type="ECO:0000256" key="2">
    <source>
        <dbReference type="ARBA" id="ARBA00012616"/>
    </source>
</evidence>
<dbReference type="Gene3D" id="4.10.1250.10">
    <property type="entry name" value="Aminomethyltransferase fragment"/>
    <property type="match status" value="1"/>
</dbReference>
<dbReference type="PANTHER" id="PTHR43757">
    <property type="entry name" value="AMINOMETHYLTRANSFERASE"/>
    <property type="match status" value="1"/>
</dbReference>
<dbReference type="SUPFAM" id="SSF101790">
    <property type="entry name" value="Aminomethyltransferase beta-barrel domain"/>
    <property type="match status" value="1"/>
</dbReference>
<dbReference type="Gene3D" id="3.30.70.1400">
    <property type="entry name" value="Aminomethyltransferase beta-barrel domains"/>
    <property type="match status" value="1"/>
</dbReference>
<keyword evidence="11" id="KW-1185">Reference proteome</keyword>
<organism evidence="10 11">
    <name type="scientific">Exiguobacterium alkaliphilum</name>
    <dbReference type="NCBI Taxonomy" id="1428684"/>
    <lineage>
        <taxon>Bacteria</taxon>
        <taxon>Bacillati</taxon>
        <taxon>Bacillota</taxon>
        <taxon>Bacilli</taxon>
        <taxon>Bacillales</taxon>
        <taxon>Bacillales Family XII. Incertae Sedis</taxon>
        <taxon>Exiguobacterium</taxon>
    </lineage>
</organism>
<dbReference type="Gene3D" id="2.40.30.110">
    <property type="entry name" value="Aminomethyltransferase beta-barrel domains"/>
    <property type="match status" value="1"/>
</dbReference>
<dbReference type="InterPro" id="IPR022903">
    <property type="entry name" value="GcvT_bac"/>
</dbReference>
<dbReference type="Gene3D" id="3.30.1360.120">
    <property type="entry name" value="Probable tRNA modification gtpase trme, domain 1"/>
    <property type="match status" value="1"/>
</dbReference>
<evidence type="ECO:0000256" key="3">
    <source>
        <dbReference type="ARBA" id="ARBA00022576"/>
    </source>
</evidence>
<feature type="domain" description="GCVT N-terminal" evidence="8">
    <location>
        <begin position="16"/>
        <end position="260"/>
    </location>
</feature>
<dbReference type="PANTHER" id="PTHR43757:SF2">
    <property type="entry name" value="AMINOMETHYLTRANSFERASE, MITOCHONDRIAL"/>
    <property type="match status" value="1"/>
</dbReference>
<dbReference type="HAMAP" id="MF_00259">
    <property type="entry name" value="GcvT"/>
    <property type="match status" value="1"/>
</dbReference>
<evidence type="ECO:0000256" key="5">
    <source>
        <dbReference type="ARBA" id="ARBA00031395"/>
    </source>
</evidence>
<comment type="catalytic activity">
    <reaction evidence="6 7">
        <text>N(6)-[(R)-S(8)-aminomethyldihydrolipoyl]-L-lysyl-[protein] + (6S)-5,6,7,8-tetrahydrofolate = N(6)-[(R)-dihydrolipoyl]-L-lysyl-[protein] + (6R)-5,10-methylene-5,6,7,8-tetrahydrofolate + NH4(+)</text>
        <dbReference type="Rhea" id="RHEA:16945"/>
        <dbReference type="Rhea" id="RHEA-COMP:10475"/>
        <dbReference type="Rhea" id="RHEA-COMP:10492"/>
        <dbReference type="ChEBI" id="CHEBI:15636"/>
        <dbReference type="ChEBI" id="CHEBI:28938"/>
        <dbReference type="ChEBI" id="CHEBI:57453"/>
        <dbReference type="ChEBI" id="CHEBI:83100"/>
        <dbReference type="ChEBI" id="CHEBI:83143"/>
        <dbReference type="EC" id="2.1.2.10"/>
    </reaction>
</comment>
<dbReference type="PIRSF" id="PIRSF006487">
    <property type="entry name" value="GcvT"/>
    <property type="match status" value="1"/>
</dbReference>